<keyword evidence="5" id="KW-1185">Reference proteome</keyword>
<dbReference type="InterPro" id="IPR046342">
    <property type="entry name" value="CBS_dom_sf"/>
</dbReference>
<protein>
    <submittedName>
        <fullName evidence="4">CBS domain-containing protein</fullName>
    </submittedName>
</protein>
<evidence type="ECO:0000313" key="4">
    <source>
        <dbReference type="EMBL" id="SEH56023.1"/>
    </source>
</evidence>
<dbReference type="PROSITE" id="PS51371">
    <property type="entry name" value="CBS"/>
    <property type="match status" value="2"/>
</dbReference>
<accession>A0A1H6J8T7</accession>
<dbReference type="GeneID" id="301690287"/>
<dbReference type="Pfam" id="PF00571">
    <property type="entry name" value="CBS"/>
    <property type="match status" value="2"/>
</dbReference>
<dbReference type="Gene3D" id="3.10.580.10">
    <property type="entry name" value="CBS-domain"/>
    <property type="match status" value="1"/>
</dbReference>
<dbReference type="SUPFAM" id="SSF54631">
    <property type="entry name" value="CBS-domain pair"/>
    <property type="match status" value="1"/>
</dbReference>
<gene>
    <name evidence="4" type="ORF">SAMN05192561_10729</name>
</gene>
<dbReference type="RefSeq" id="WP_004594590.1">
    <property type="nucleotide sequence ID" value="NZ_FNWU01000007.1"/>
</dbReference>
<evidence type="ECO:0000259" key="3">
    <source>
        <dbReference type="PROSITE" id="PS51371"/>
    </source>
</evidence>
<feature type="domain" description="CBS" evidence="3">
    <location>
        <begin position="92"/>
        <end position="149"/>
    </location>
</feature>
<dbReference type="InterPro" id="IPR000644">
    <property type="entry name" value="CBS_dom"/>
</dbReference>
<evidence type="ECO:0000256" key="2">
    <source>
        <dbReference type="PROSITE-ProRule" id="PRU00703"/>
    </source>
</evidence>
<reference evidence="4 5" key="1">
    <citation type="submission" date="2016-10" db="EMBL/GenBank/DDBJ databases">
        <authorList>
            <person name="de Groot N.N."/>
        </authorList>
    </citation>
    <scope>NUCLEOTIDE SEQUENCE [LARGE SCALE GENOMIC DNA]</scope>
    <source>
        <strain evidence="4 5">IBRC-M10418</strain>
    </source>
</reference>
<proteinExistence type="predicted"/>
<dbReference type="SMART" id="SM00116">
    <property type="entry name" value="CBS"/>
    <property type="match status" value="2"/>
</dbReference>
<dbReference type="InterPro" id="IPR051257">
    <property type="entry name" value="Diverse_CBS-Domain"/>
</dbReference>
<dbReference type="AlphaFoldDB" id="A0A1H6J8T7"/>
<dbReference type="EMBL" id="FNWU01000007">
    <property type="protein sequence ID" value="SEH56023.1"/>
    <property type="molecule type" value="Genomic_DNA"/>
</dbReference>
<evidence type="ECO:0000256" key="1">
    <source>
        <dbReference type="ARBA" id="ARBA00023122"/>
    </source>
</evidence>
<name>A0A1H6J8T7_9EURY</name>
<dbReference type="OrthoDB" id="43333at2157"/>
<organism evidence="4 5">
    <name type="scientific">Halopenitus malekzadehii</name>
    <dbReference type="NCBI Taxonomy" id="1267564"/>
    <lineage>
        <taxon>Archaea</taxon>
        <taxon>Methanobacteriati</taxon>
        <taxon>Methanobacteriota</taxon>
        <taxon>Stenosarchaea group</taxon>
        <taxon>Halobacteria</taxon>
        <taxon>Halobacteriales</taxon>
        <taxon>Haloferacaceae</taxon>
        <taxon>Halopenitus</taxon>
    </lineage>
</organism>
<dbReference type="Proteomes" id="UP000199215">
    <property type="component" value="Unassembled WGS sequence"/>
</dbReference>
<dbReference type="STRING" id="1267564.SAMN05192561_10729"/>
<dbReference type="PANTHER" id="PTHR43080:SF2">
    <property type="entry name" value="CBS DOMAIN-CONTAINING PROTEIN"/>
    <property type="match status" value="1"/>
</dbReference>
<dbReference type="PANTHER" id="PTHR43080">
    <property type="entry name" value="CBS DOMAIN-CONTAINING PROTEIN CBSX3, MITOCHONDRIAL"/>
    <property type="match status" value="1"/>
</dbReference>
<sequence length="166" mass="17818">MGTRPTDLRMDIGRIADESVARVTPDATVAEIAHTMISQSRCARYVVVEESDQISGIITDRDLIANLLTEESELSVLTAETSGDDVRAADVMTRDPLTVPADAEIPKVLRQMNEAGARHVPVVEDGSVIGMITLDDLITHVAGESAHVSAQMDNVAGIIRTESTHD</sequence>
<evidence type="ECO:0000313" key="5">
    <source>
        <dbReference type="Proteomes" id="UP000199215"/>
    </source>
</evidence>
<keyword evidence="1 2" id="KW-0129">CBS domain</keyword>
<feature type="domain" description="CBS" evidence="3">
    <location>
        <begin position="16"/>
        <end position="74"/>
    </location>
</feature>